<evidence type="ECO:0000313" key="2">
    <source>
        <dbReference type="Proteomes" id="UP000799755"/>
    </source>
</evidence>
<protein>
    <submittedName>
        <fullName evidence="1">Uncharacterized protein</fullName>
    </submittedName>
</protein>
<proteinExistence type="predicted"/>
<keyword evidence="2" id="KW-1185">Reference proteome</keyword>
<dbReference type="Proteomes" id="UP000799755">
    <property type="component" value="Unassembled WGS sequence"/>
</dbReference>
<gene>
    <name evidence="1" type="ORF">BDR25DRAFT_353278</name>
</gene>
<dbReference type="EMBL" id="MU003501">
    <property type="protein sequence ID" value="KAF2472971.1"/>
    <property type="molecule type" value="Genomic_DNA"/>
</dbReference>
<evidence type="ECO:0000313" key="1">
    <source>
        <dbReference type="EMBL" id="KAF2472971.1"/>
    </source>
</evidence>
<reference evidence="1" key="1">
    <citation type="journal article" date="2020" name="Stud. Mycol.">
        <title>101 Dothideomycetes genomes: a test case for predicting lifestyles and emergence of pathogens.</title>
        <authorList>
            <person name="Haridas S."/>
            <person name="Albert R."/>
            <person name="Binder M."/>
            <person name="Bloem J."/>
            <person name="Labutti K."/>
            <person name="Salamov A."/>
            <person name="Andreopoulos B."/>
            <person name="Baker S."/>
            <person name="Barry K."/>
            <person name="Bills G."/>
            <person name="Bluhm B."/>
            <person name="Cannon C."/>
            <person name="Castanera R."/>
            <person name="Culley D."/>
            <person name="Daum C."/>
            <person name="Ezra D."/>
            <person name="Gonzalez J."/>
            <person name="Henrissat B."/>
            <person name="Kuo A."/>
            <person name="Liang C."/>
            <person name="Lipzen A."/>
            <person name="Lutzoni F."/>
            <person name="Magnuson J."/>
            <person name="Mondo S."/>
            <person name="Nolan M."/>
            <person name="Ohm R."/>
            <person name="Pangilinan J."/>
            <person name="Park H.-J."/>
            <person name="Ramirez L."/>
            <person name="Alfaro M."/>
            <person name="Sun H."/>
            <person name="Tritt A."/>
            <person name="Yoshinaga Y."/>
            <person name="Zwiers L.-H."/>
            <person name="Turgeon B."/>
            <person name="Goodwin S."/>
            <person name="Spatafora J."/>
            <person name="Crous P."/>
            <person name="Grigoriev I."/>
        </authorList>
    </citation>
    <scope>NUCLEOTIDE SEQUENCE</scope>
    <source>
        <strain evidence="1">ATCC 200398</strain>
    </source>
</reference>
<comment type="caution">
    <text evidence="1">The sequence shown here is derived from an EMBL/GenBank/DDBJ whole genome shotgun (WGS) entry which is preliminary data.</text>
</comment>
<name>A0ACB6R3F7_9PLEO</name>
<sequence>MGGELPFGMDIELTRMLLIFNIHFLFHCDGGTVRENLGTGPRADQLQTVDECNTMNASSFYFLNYGGAFNLLSLPQQLPESRLTFKYQTSFALFSPFIHFVSTQLALSWHSPYVYPEVFWFKSTPCIIHNPEPSTPPSPTGIAELREEFSNLLELDRFKPRRAPKSNPIISATMAGANPGDRTVRPRSWKASFRFLDLPTELQDLILMLAVYEPKGVIYCRRKAHSQDYWGKPKEDYIDISLFLVSRRIYAEALRAFCCHNRISITYKTSLTNTLRLFPDAAGKLVHRIRLTYDSVGYMYGWNTETAMGAWTKMINDAREAKEHFPLLKECMASWFMNDIGWEGQGVQINDGSVPVETKILQFVGWMRRSADIMPSTPPPPRWLTVQFRTRFGPQVLASRALTTMEYLFGEALERYKKEVKEPENVGERELEESGRKWLEEEWAVEEKRARLVVGIPEQALPKLHMSRLSQDALLSLKISFTEPHDQFLWVSTYTLLSDEPLILRMAGGLQFHTKLSSRLYKIKINALQMTRRKAEKSTLGAPAFRKTESHGWKW</sequence>
<organism evidence="1 2">
    <name type="scientific">Lindgomyces ingoldianus</name>
    <dbReference type="NCBI Taxonomy" id="673940"/>
    <lineage>
        <taxon>Eukaryota</taxon>
        <taxon>Fungi</taxon>
        <taxon>Dikarya</taxon>
        <taxon>Ascomycota</taxon>
        <taxon>Pezizomycotina</taxon>
        <taxon>Dothideomycetes</taxon>
        <taxon>Pleosporomycetidae</taxon>
        <taxon>Pleosporales</taxon>
        <taxon>Lindgomycetaceae</taxon>
        <taxon>Lindgomyces</taxon>
    </lineage>
</organism>
<accession>A0ACB6R3F7</accession>